<proteinExistence type="predicted"/>
<evidence type="ECO:0000256" key="2">
    <source>
        <dbReference type="SAM" id="Phobius"/>
    </source>
</evidence>
<organism evidence="3">
    <name type="scientific">Darwinula stevensoni</name>
    <dbReference type="NCBI Taxonomy" id="69355"/>
    <lineage>
        <taxon>Eukaryota</taxon>
        <taxon>Metazoa</taxon>
        <taxon>Ecdysozoa</taxon>
        <taxon>Arthropoda</taxon>
        <taxon>Crustacea</taxon>
        <taxon>Oligostraca</taxon>
        <taxon>Ostracoda</taxon>
        <taxon>Podocopa</taxon>
        <taxon>Podocopida</taxon>
        <taxon>Darwinulocopina</taxon>
        <taxon>Darwinuloidea</taxon>
        <taxon>Darwinulidae</taxon>
        <taxon>Darwinula</taxon>
    </lineage>
</organism>
<dbReference type="OrthoDB" id="6021021at2759"/>
<dbReference type="EMBL" id="CAJPEV010000432">
    <property type="protein sequence ID" value="CAG0885207.1"/>
    <property type="molecule type" value="Genomic_DNA"/>
</dbReference>
<dbReference type="Proteomes" id="UP000677054">
    <property type="component" value="Unassembled WGS sequence"/>
</dbReference>
<keyword evidence="2" id="KW-0812">Transmembrane</keyword>
<name>A0A7R9A0A5_9CRUS</name>
<sequence>MYETDTTRITINLSKGTLDLGAGGDWRHTLFYNEHEGSQHFQLSRCFTFHPNVSLGVGGEFSGYFLQFRVLPRDAESAAVSWEVYIRSDLGWASIYLRSSYAKVKVKPRRSNHVILSAKEVHQMNTVAHSCEQIFGTRCNVSSPSHSAWRHAFGRGLQRESNLMPTTGMVVRRICTSLPECANPTDIIPMAISCYGYFINGTPSELSLPTSLRSSTVLRPRPARGGNPFRLLSDPDLLRGEHRRGVDRQRGLRFRLSGRGIRGLPRHKSHAMARNAMARKGLFVRISACVGVVLVVLGAVMHRGAIDGFGSYGLAFMTVGGFILLCVCLVWLNKRRNDTERDGTATETTSTCPPATSPVDLPPSYVEAQLPAHGPLNPQALSPSARQGAGIPSSGPAASWTQFDLPPSYEEAVRGAKDDEPPLCSPCSKERF</sequence>
<feature type="transmembrane region" description="Helical" evidence="2">
    <location>
        <begin position="282"/>
        <end position="300"/>
    </location>
</feature>
<accession>A0A7R9A0A5</accession>
<feature type="compositionally biased region" description="Basic and acidic residues" evidence="1">
    <location>
        <begin position="411"/>
        <end position="420"/>
    </location>
</feature>
<protein>
    <submittedName>
        <fullName evidence="3">Uncharacterized protein</fullName>
    </submittedName>
</protein>
<keyword evidence="2" id="KW-0472">Membrane</keyword>
<feature type="region of interest" description="Disordered" evidence="1">
    <location>
        <begin position="339"/>
        <end position="358"/>
    </location>
</feature>
<keyword evidence="2" id="KW-1133">Transmembrane helix</keyword>
<evidence type="ECO:0000256" key="1">
    <source>
        <dbReference type="SAM" id="MobiDB-lite"/>
    </source>
</evidence>
<evidence type="ECO:0000313" key="4">
    <source>
        <dbReference type="Proteomes" id="UP000677054"/>
    </source>
</evidence>
<dbReference type="AlphaFoldDB" id="A0A7R9A0A5"/>
<keyword evidence="4" id="KW-1185">Reference proteome</keyword>
<reference evidence="3" key="1">
    <citation type="submission" date="2020-11" db="EMBL/GenBank/DDBJ databases">
        <authorList>
            <person name="Tran Van P."/>
        </authorList>
    </citation>
    <scope>NUCLEOTIDE SEQUENCE</scope>
</reference>
<dbReference type="EMBL" id="LR899949">
    <property type="protein sequence ID" value="CAD7243434.1"/>
    <property type="molecule type" value="Genomic_DNA"/>
</dbReference>
<feature type="transmembrane region" description="Helical" evidence="2">
    <location>
        <begin position="312"/>
        <end position="332"/>
    </location>
</feature>
<feature type="region of interest" description="Disordered" evidence="1">
    <location>
        <begin position="376"/>
        <end position="432"/>
    </location>
</feature>
<gene>
    <name evidence="3" type="ORF">DSTB1V02_LOCUS3358</name>
</gene>
<evidence type="ECO:0000313" key="3">
    <source>
        <dbReference type="EMBL" id="CAD7243434.1"/>
    </source>
</evidence>
<feature type="compositionally biased region" description="Polar residues" evidence="1">
    <location>
        <begin position="345"/>
        <end position="354"/>
    </location>
</feature>